<comment type="caution">
    <text evidence="1">The sequence shown here is derived from an EMBL/GenBank/DDBJ whole genome shotgun (WGS) entry which is preliminary data.</text>
</comment>
<reference evidence="1" key="1">
    <citation type="submission" date="2021-06" db="EMBL/GenBank/DDBJ databases">
        <title>Parelaphostrongylus tenuis whole genome reference sequence.</title>
        <authorList>
            <person name="Garwood T.J."/>
            <person name="Larsen P.A."/>
            <person name="Fountain-Jones N.M."/>
            <person name="Garbe J.R."/>
            <person name="Macchietto M.G."/>
            <person name="Kania S.A."/>
            <person name="Gerhold R.W."/>
            <person name="Richards J.E."/>
            <person name="Wolf T.M."/>
        </authorList>
    </citation>
    <scope>NUCLEOTIDE SEQUENCE</scope>
    <source>
        <strain evidence="1">MNPRO001-30</strain>
        <tissue evidence="1">Meninges</tissue>
    </source>
</reference>
<dbReference type="Proteomes" id="UP001196413">
    <property type="component" value="Unassembled WGS sequence"/>
</dbReference>
<sequence>MVGDICGALDIPRDPVDKGSRTTKAAEVHQKRVIEQHRRVRGARPIFETVQVVVNKLTL</sequence>
<dbReference type="EMBL" id="JAHQIW010000216">
    <property type="protein sequence ID" value="KAJ1346730.1"/>
    <property type="molecule type" value="Genomic_DNA"/>
</dbReference>
<accession>A0AAD5LWF1</accession>
<proteinExistence type="predicted"/>
<protein>
    <submittedName>
        <fullName evidence="1">Uncharacterized protein</fullName>
    </submittedName>
</protein>
<evidence type="ECO:0000313" key="2">
    <source>
        <dbReference type="Proteomes" id="UP001196413"/>
    </source>
</evidence>
<organism evidence="1 2">
    <name type="scientific">Parelaphostrongylus tenuis</name>
    <name type="common">Meningeal worm</name>
    <dbReference type="NCBI Taxonomy" id="148309"/>
    <lineage>
        <taxon>Eukaryota</taxon>
        <taxon>Metazoa</taxon>
        <taxon>Ecdysozoa</taxon>
        <taxon>Nematoda</taxon>
        <taxon>Chromadorea</taxon>
        <taxon>Rhabditida</taxon>
        <taxon>Rhabditina</taxon>
        <taxon>Rhabditomorpha</taxon>
        <taxon>Strongyloidea</taxon>
        <taxon>Metastrongylidae</taxon>
        <taxon>Parelaphostrongylus</taxon>
    </lineage>
</organism>
<keyword evidence="2" id="KW-1185">Reference proteome</keyword>
<dbReference type="AlphaFoldDB" id="A0AAD5LWF1"/>
<name>A0AAD5LWF1_PARTN</name>
<gene>
    <name evidence="1" type="ORF">KIN20_001627</name>
</gene>
<evidence type="ECO:0000313" key="1">
    <source>
        <dbReference type="EMBL" id="KAJ1346730.1"/>
    </source>
</evidence>